<accession>A0A7Y2E591</accession>
<feature type="binding site" evidence="3">
    <location>
        <begin position="311"/>
        <end position="314"/>
    </location>
    <ligand>
        <name>CTP</name>
        <dbReference type="ChEBI" id="CHEBI:37563"/>
    </ligand>
</feature>
<keyword evidence="3" id="KW-0460">Magnesium</keyword>
<comment type="caution">
    <text evidence="3">Lacks conserved residue(s) required for the propagation of feature annotation.</text>
</comment>
<dbReference type="GO" id="GO:0071513">
    <property type="term" value="C:phosphopantothenoylcysteine decarboxylase complex"/>
    <property type="evidence" value="ECO:0007669"/>
    <property type="project" value="TreeGrafter"/>
</dbReference>
<keyword evidence="2 3" id="KW-0456">Lyase</keyword>
<dbReference type="HAMAP" id="MF_02225">
    <property type="entry name" value="CoaBC"/>
    <property type="match status" value="1"/>
</dbReference>
<comment type="cofactor">
    <cofactor evidence="3">
        <name>FMN</name>
        <dbReference type="ChEBI" id="CHEBI:58210"/>
    </cofactor>
    <text evidence="3">Binds 1 FMN per subunit.</text>
</comment>
<dbReference type="Pfam" id="PF02441">
    <property type="entry name" value="Flavoprotein"/>
    <property type="match status" value="1"/>
</dbReference>
<feature type="binding site" evidence="3">
    <location>
        <position position="285"/>
    </location>
    <ligand>
        <name>CTP</name>
        <dbReference type="ChEBI" id="CHEBI:37563"/>
    </ligand>
</feature>
<evidence type="ECO:0000313" key="8">
    <source>
        <dbReference type="Proteomes" id="UP000547674"/>
    </source>
</evidence>
<feature type="domain" description="DNA/pantothenate metabolism flavoprotein C-terminal" evidence="6">
    <location>
        <begin position="192"/>
        <end position="401"/>
    </location>
</feature>
<dbReference type="GO" id="GO:0046872">
    <property type="term" value="F:metal ion binding"/>
    <property type="evidence" value="ECO:0007669"/>
    <property type="project" value="UniProtKB-KW"/>
</dbReference>
<keyword evidence="3 4" id="KW-0285">Flavoprotein</keyword>
<feature type="region of interest" description="Phosphopantothenoylcysteine decarboxylase" evidence="3">
    <location>
        <begin position="1"/>
        <end position="196"/>
    </location>
</feature>
<sequence>MKLKGKNIVLGVTGGIAAYKAAELLRLLMQEGADVHVVMTTSATRFITPLTFRVLSGHDVLTALYQEELQLGEADESGVEHIELIRNADLVVVAPATANTMAKAAWGLADDALSTVLLTAGPEVLWAPAMNHRMWKNAVTMDNVARLKRLGHQMVDPEEGWMACREHGKGRMADPIEILDRVVELIGQPQDLDGVQVLITAGRTEEDLDPVRFITNRSSGKMGVALAEEAQSRGAEVVLLAGAMDVPAPDGIDVHRVRSARDMSTAAKRLFPKCDVLVMAAAVGDYRSAKASTSKMKRTKDDLSIELKANPDILAGLAKSRKGSQLMVGFALETNRAVEAGREKLKKKNVDLIVVNNPKDKGAAIGGDTNVVTLVEAGRAARKLPVLPKRDVARRILDWVVTKRSKKRKSGKSSVRSKA</sequence>
<feature type="region of interest" description="Phosphopantothenate--cysteine ligase" evidence="3">
    <location>
        <begin position="197"/>
        <end position="419"/>
    </location>
</feature>
<dbReference type="PANTHER" id="PTHR14359:SF6">
    <property type="entry name" value="PHOSPHOPANTOTHENOYLCYSTEINE DECARBOXYLASE"/>
    <property type="match status" value="1"/>
</dbReference>
<feature type="active site" description="Proton donor" evidence="3">
    <location>
        <position position="164"/>
    </location>
</feature>
<comment type="similarity">
    <text evidence="3 4">In the C-terminal section; belongs to the PPC synthetase family.</text>
</comment>
<dbReference type="UniPathway" id="UPA00241">
    <property type="reaction ID" value="UER00353"/>
</dbReference>
<feature type="binding site" evidence="3">
    <location>
        <position position="348"/>
    </location>
    <ligand>
        <name>CTP</name>
        <dbReference type="ChEBI" id="CHEBI:37563"/>
    </ligand>
</feature>
<gene>
    <name evidence="3 7" type="primary">coaBC</name>
    <name evidence="7" type="ORF">HKN21_01595</name>
</gene>
<evidence type="ECO:0000256" key="4">
    <source>
        <dbReference type="RuleBase" id="RU364078"/>
    </source>
</evidence>
<keyword evidence="3 4" id="KW-0288">FMN</keyword>
<dbReference type="Proteomes" id="UP000547674">
    <property type="component" value="Unassembled WGS sequence"/>
</dbReference>
<dbReference type="InterPro" id="IPR035929">
    <property type="entry name" value="CoaB-like_sf"/>
</dbReference>
<reference evidence="7 8" key="1">
    <citation type="submission" date="2020-03" db="EMBL/GenBank/DDBJ databases">
        <title>Metabolic flexibility allows generalist bacteria to become dominant in a frequently disturbed ecosystem.</title>
        <authorList>
            <person name="Chen Y.-J."/>
            <person name="Leung P.M."/>
            <person name="Bay S.K."/>
            <person name="Hugenholtz P."/>
            <person name="Kessler A.J."/>
            <person name="Shelley G."/>
            <person name="Waite D.W."/>
            <person name="Cook P.L."/>
            <person name="Greening C."/>
        </authorList>
    </citation>
    <scope>NUCLEOTIDE SEQUENCE [LARGE SCALE GENOMIC DNA]</scope>
    <source>
        <strain evidence="7">SS_bin_28</strain>
    </source>
</reference>
<dbReference type="PANTHER" id="PTHR14359">
    <property type="entry name" value="HOMO-OLIGOMERIC FLAVIN CONTAINING CYS DECARBOXYLASE FAMILY"/>
    <property type="match status" value="1"/>
</dbReference>
<comment type="cofactor">
    <cofactor evidence="3">
        <name>Mg(2+)</name>
        <dbReference type="ChEBI" id="CHEBI:18420"/>
    </cofactor>
</comment>
<dbReference type="Gene3D" id="3.40.50.1950">
    <property type="entry name" value="Flavin prenyltransferase-like"/>
    <property type="match status" value="1"/>
</dbReference>
<comment type="pathway">
    <text evidence="3 4">Cofactor biosynthesis; coenzyme A biosynthesis; CoA from (R)-pantothenate: step 2/5.</text>
</comment>
<feature type="binding site" evidence="3">
    <location>
        <position position="330"/>
    </location>
    <ligand>
        <name>CTP</name>
        <dbReference type="ChEBI" id="CHEBI:37563"/>
    </ligand>
</feature>
<evidence type="ECO:0000256" key="3">
    <source>
        <dbReference type="HAMAP-Rule" id="MF_02225"/>
    </source>
</evidence>
<dbReference type="SUPFAM" id="SSF52507">
    <property type="entry name" value="Homo-oligomeric flavin-containing Cys decarboxylases, HFCD"/>
    <property type="match status" value="1"/>
</dbReference>
<dbReference type="EC" id="6.3.2.5" evidence="3"/>
<evidence type="ECO:0000259" key="5">
    <source>
        <dbReference type="Pfam" id="PF02441"/>
    </source>
</evidence>
<dbReference type="InterPro" id="IPR007085">
    <property type="entry name" value="DNA/pantothenate-metab_flavo_C"/>
</dbReference>
<keyword evidence="3" id="KW-0511">Multifunctional enzyme</keyword>
<feature type="binding site" evidence="3">
    <location>
        <position position="295"/>
    </location>
    <ligand>
        <name>CTP</name>
        <dbReference type="ChEBI" id="CHEBI:37563"/>
    </ligand>
</feature>
<dbReference type="NCBIfam" id="TIGR00521">
    <property type="entry name" value="coaBC_dfp"/>
    <property type="match status" value="1"/>
</dbReference>
<dbReference type="EMBL" id="JABDJR010000056">
    <property type="protein sequence ID" value="NNF05431.1"/>
    <property type="molecule type" value="Genomic_DNA"/>
</dbReference>
<evidence type="ECO:0000256" key="2">
    <source>
        <dbReference type="ARBA" id="ARBA00023239"/>
    </source>
</evidence>
<keyword evidence="1 3" id="KW-0210">Decarboxylase</keyword>
<dbReference type="Pfam" id="PF04127">
    <property type="entry name" value="DFP"/>
    <property type="match status" value="1"/>
</dbReference>
<protein>
    <recommendedName>
        <fullName evidence="3">Coenzyme A biosynthesis bifunctional protein CoaBC</fullName>
    </recommendedName>
    <alternativeName>
        <fullName evidence="3">DNA/pantothenate metabolism flavoprotein</fullName>
    </alternativeName>
    <alternativeName>
        <fullName evidence="3">Phosphopantothenoylcysteine synthetase/decarboxylase</fullName>
        <shortName evidence="3">PPCS-PPCDC</shortName>
    </alternativeName>
    <domain>
        <recommendedName>
            <fullName evidence="3">Phosphopantothenoylcysteine decarboxylase</fullName>
            <shortName evidence="3">PPC decarboxylase</shortName>
            <shortName evidence="3">PPC-DC</shortName>
            <ecNumber evidence="3">4.1.1.36</ecNumber>
        </recommendedName>
        <alternativeName>
            <fullName evidence="3">CoaC</fullName>
        </alternativeName>
    </domain>
    <domain>
        <recommendedName>
            <fullName evidence="3">Phosphopantothenate--cysteine ligase</fullName>
            <ecNumber evidence="3">6.3.2.5</ecNumber>
        </recommendedName>
        <alternativeName>
            <fullName evidence="3">CoaB</fullName>
        </alternativeName>
        <alternativeName>
            <fullName evidence="3">Phosphopantothenoylcysteine synthetase</fullName>
            <shortName evidence="3">PPC synthetase</shortName>
            <shortName evidence="3">PPC-S</shortName>
        </alternativeName>
    </domain>
</protein>
<feature type="binding site" evidence="3">
    <location>
        <position position="344"/>
    </location>
    <ligand>
        <name>CTP</name>
        <dbReference type="ChEBI" id="CHEBI:37563"/>
    </ligand>
</feature>
<comment type="caution">
    <text evidence="7">The sequence shown here is derived from an EMBL/GenBank/DDBJ whole genome shotgun (WGS) entry which is preliminary data.</text>
</comment>
<comment type="similarity">
    <text evidence="3 4">In the N-terminal section; belongs to the HFCD (homo-oligomeric flavin containing Cys decarboxylase) superfamily.</text>
</comment>
<evidence type="ECO:0000256" key="1">
    <source>
        <dbReference type="ARBA" id="ARBA00022793"/>
    </source>
</evidence>
<comment type="pathway">
    <text evidence="3 4">Cofactor biosynthesis; coenzyme A biosynthesis; CoA from (R)-pantothenate: step 3/5.</text>
</comment>
<comment type="function">
    <text evidence="4">Catalyzes two steps in the biosynthesis of coenzyme A. In the first step cysteine is conjugated to 4'-phosphopantothenate to form 4-phosphopantothenoylcysteine, in the latter compound is decarboxylated to form 4'-phosphopantotheine.</text>
</comment>
<feature type="domain" description="Flavoprotein" evidence="5">
    <location>
        <begin position="6"/>
        <end position="184"/>
    </location>
</feature>
<dbReference type="InterPro" id="IPR005252">
    <property type="entry name" value="CoaBC"/>
</dbReference>
<dbReference type="GO" id="GO:0004633">
    <property type="term" value="F:phosphopantothenoylcysteine decarboxylase activity"/>
    <property type="evidence" value="ECO:0007669"/>
    <property type="project" value="UniProtKB-UniRule"/>
</dbReference>
<dbReference type="InterPro" id="IPR003382">
    <property type="entry name" value="Flavoprotein"/>
</dbReference>
<dbReference type="GO" id="GO:0015937">
    <property type="term" value="P:coenzyme A biosynthetic process"/>
    <property type="evidence" value="ECO:0007669"/>
    <property type="project" value="UniProtKB-UniRule"/>
</dbReference>
<comment type="catalytic activity">
    <reaction evidence="3 4">
        <text>N-[(R)-4-phosphopantothenoyl]-L-cysteine + H(+) = (R)-4'-phosphopantetheine + CO2</text>
        <dbReference type="Rhea" id="RHEA:16793"/>
        <dbReference type="ChEBI" id="CHEBI:15378"/>
        <dbReference type="ChEBI" id="CHEBI:16526"/>
        <dbReference type="ChEBI" id="CHEBI:59458"/>
        <dbReference type="ChEBI" id="CHEBI:61723"/>
        <dbReference type="EC" id="4.1.1.36"/>
    </reaction>
</comment>
<name>A0A7Y2E591_UNCEI</name>
<dbReference type="GO" id="GO:0015941">
    <property type="term" value="P:pantothenate catabolic process"/>
    <property type="evidence" value="ECO:0007669"/>
    <property type="project" value="InterPro"/>
</dbReference>
<dbReference type="AlphaFoldDB" id="A0A7Y2E591"/>
<keyword evidence="3" id="KW-0479">Metal-binding</keyword>
<dbReference type="GO" id="GO:0004632">
    <property type="term" value="F:phosphopantothenate--cysteine ligase activity"/>
    <property type="evidence" value="ECO:0007669"/>
    <property type="project" value="UniProtKB-UniRule"/>
</dbReference>
<dbReference type="InterPro" id="IPR036551">
    <property type="entry name" value="Flavin_trans-like"/>
</dbReference>
<proteinExistence type="inferred from homology"/>
<dbReference type="Gene3D" id="3.40.50.10300">
    <property type="entry name" value="CoaB-like"/>
    <property type="match status" value="1"/>
</dbReference>
<dbReference type="GO" id="GO:0010181">
    <property type="term" value="F:FMN binding"/>
    <property type="evidence" value="ECO:0007669"/>
    <property type="project" value="UniProtKB-UniRule"/>
</dbReference>
<dbReference type="SUPFAM" id="SSF102645">
    <property type="entry name" value="CoaB-like"/>
    <property type="match status" value="1"/>
</dbReference>
<comment type="function">
    <text evidence="3">Catalyzes two sequential steps in the biosynthesis of coenzyme A. In the first step cysteine is conjugated to 4'-phosphopantothenate to form 4-phosphopantothenoylcysteine. In the second step the latter compound is decarboxylated to form 4'-phosphopantotheine.</text>
</comment>
<organism evidence="7 8">
    <name type="scientific">Eiseniibacteriota bacterium</name>
    <dbReference type="NCBI Taxonomy" id="2212470"/>
    <lineage>
        <taxon>Bacteria</taxon>
        <taxon>Candidatus Eiseniibacteriota</taxon>
    </lineage>
</organism>
<dbReference type="EC" id="4.1.1.36" evidence="3"/>
<keyword evidence="3 4" id="KW-0436">Ligase</keyword>
<evidence type="ECO:0000313" key="7">
    <source>
        <dbReference type="EMBL" id="NNF05431.1"/>
    </source>
</evidence>
<comment type="catalytic activity">
    <reaction evidence="3 4">
        <text>(R)-4'-phosphopantothenate + L-cysteine + CTP = N-[(R)-4-phosphopantothenoyl]-L-cysteine + CMP + diphosphate + H(+)</text>
        <dbReference type="Rhea" id="RHEA:19397"/>
        <dbReference type="ChEBI" id="CHEBI:10986"/>
        <dbReference type="ChEBI" id="CHEBI:15378"/>
        <dbReference type="ChEBI" id="CHEBI:33019"/>
        <dbReference type="ChEBI" id="CHEBI:35235"/>
        <dbReference type="ChEBI" id="CHEBI:37563"/>
        <dbReference type="ChEBI" id="CHEBI:59458"/>
        <dbReference type="ChEBI" id="CHEBI:60377"/>
        <dbReference type="EC" id="6.3.2.5"/>
    </reaction>
</comment>
<evidence type="ECO:0000259" key="6">
    <source>
        <dbReference type="Pfam" id="PF04127"/>
    </source>
</evidence>